<gene>
    <name evidence="2" type="ORF">JDN41_13520</name>
</gene>
<evidence type="ECO:0000313" key="3">
    <source>
        <dbReference type="Proteomes" id="UP000623250"/>
    </source>
</evidence>
<dbReference type="Proteomes" id="UP000623250">
    <property type="component" value="Unassembled WGS sequence"/>
</dbReference>
<comment type="caution">
    <text evidence="2">The sequence shown here is derived from an EMBL/GenBank/DDBJ whole genome shotgun (WGS) entry which is preliminary data.</text>
</comment>
<dbReference type="EMBL" id="JAEMUK010000079">
    <property type="protein sequence ID" value="MBJ7544569.1"/>
    <property type="molecule type" value="Genomic_DNA"/>
</dbReference>
<dbReference type="AlphaFoldDB" id="A0A8I1KKW0"/>
<name>A0A8I1KKW0_9HYPH</name>
<keyword evidence="3" id="KW-1185">Reference proteome</keyword>
<evidence type="ECO:0000259" key="1">
    <source>
        <dbReference type="Pfam" id="PF09860"/>
    </source>
</evidence>
<dbReference type="RefSeq" id="WP_037232451.1">
    <property type="nucleotide sequence ID" value="NZ_JAEMUK010000079.1"/>
</dbReference>
<reference evidence="2 3" key="1">
    <citation type="submission" date="2020-12" db="EMBL/GenBank/DDBJ databases">
        <title>Revised draft genomes of Rhodomicrobium vannielii ATCC 17100 and Rhodomicrobium udaipurense JA643.</title>
        <authorList>
            <person name="Conners E.M."/>
            <person name="Davenport E.J."/>
            <person name="Bose A."/>
        </authorList>
    </citation>
    <scope>NUCLEOTIDE SEQUENCE [LARGE SCALE GENOMIC DNA]</scope>
    <source>
        <strain evidence="2 3">JA643</strain>
    </source>
</reference>
<protein>
    <submittedName>
        <fullName evidence="2">DUF2087 domain-containing protein</fullName>
    </submittedName>
</protein>
<proteinExistence type="predicted"/>
<dbReference type="InterPro" id="IPR018656">
    <property type="entry name" value="DUF2087"/>
</dbReference>
<feature type="domain" description="DUF2087" evidence="1">
    <location>
        <begin position="89"/>
        <end position="159"/>
    </location>
</feature>
<accession>A0A8I1KKW0</accession>
<dbReference type="Pfam" id="PF09860">
    <property type="entry name" value="DUF2087"/>
    <property type="match status" value="1"/>
</dbReference>
<sequence length="182" mass="20867">MSRTVFPYAATDISALARSLGRELETTPEKPGHVQLLNMLARGAGFRNFQHFRAQQEAEAKLERTPTAPEPVDFVRVERLARYFDAAGRFIRWPSKASHRDLCLWVMWSRWPAGLVLHEREVNDLLNANHLFGDHALLRREMVDTGLVTRTPDCREYRRVEKKPPADAVALIRHVGRACQAQ</sequence>
<organism evidence="2 3">
    <name type="scientific">Rhodomicrobium udaipurense</name>
    <dbReference type="NCBI Taxonomy" id="1202716"/>
    <lineage>
        <taxon>Bacteria</taxon>
        <taxon>Pseudomonadati</taxon>
        <taxon>Pseudomonadota</taxon>
        <taxon>Alphaproteobacteria</taxon>
        <taxon>Hyphomicrobiales</taxon>
        <taxon>Hyphomicrobiaceae</taxon>
        <taxon>Rhodomicrobium</taxon>
    </lineage>
</organism>
<evidence type="ECO:0000313" key="2">
    <source>
        <dbReference type="EMBL" id="MBJ7544569.1"/>
    </source>
</evidence>